<dbReference type="GeneID" id="9227198"/>
<gene>
    <name evidence="2" type="ORF">MCYG_05656</name>
</gene>
<dbReference type="HOGENOM" id="CLU_1834702_0_0_1"/>
<proteinExistence type="predicted"/>
<name>C5FSI4_ARTOC</name>
<protein>
    <submittedName>
        <fullName evidence="2">Uncharacterized protein</fullName>
    </submittedName>
</protein>
<organism evidence="2 3">
    <name type="scientific">Arthroderma otae (strain ATCC MYA-4605 / CBS 113480)</name>
    <name type="common">Microsporum canis</name>
    <dbReference type="NCBI Taxonomy" id="554155"/>
    <lineage>
        <taxon>Eukaryota</taxon>
        <taxon>Fungi</taxon>
        <taxon>Dikarya</taxon>
        <taxon>Ascomycota</taxon>
        <taxon>Pezizomycotina</taxon>
        <taxon>Eurotiomycetes</taxon>
        <taxon>Eurotiomycetidae</taxon>
        <taxon>Onygenales</taxon>
        <taxon>Arthrodermataceae</taxon>
        <taxon>Microsporum</taxon>
    </lineage>
</organism>
<keyword evidence="3" id="KW-1185">Reference proteome</keyword>
<feature type="compositionally biased region" description="Basic and acidic residues" evidence="1">
    <location>
        <begin position="46"/>
        <end position="71"/>
    </location>
</feature>
<feature type="region of interest" description="Disordered" evidence="1">
    <location>
        <begin position="17"/>
        <end position="74"/>
    </location>
</feature>
<dbReference type="Proteomes" id="UP000002035">
    <property type="component" value="Unassembled WGS sequence"/>
</dbReference>
<sequence length="140" mass="15944">MVKQSIGLSIKRKDVFQQNIHQRTSSNTQEGHGRSYDDKDSGDECPEARANRVYGEKDKADRGMSRTEHAKSLPLYPGDHNSNIFLNLYGHYDHVTQLVEAQVFLYVPTNLYLMIDVTKSRADRWIPQGNPPSIIADILI</sequence>
<dbReference type="RefSeq" id="XP_002845787.1">
    <property type="nucleotide sequence ID" value="XM_002845741.1"/>
</dbReference>
<accession>C5FSI4</accession>
<reference evidence="3" key="1">
    <citation type="journal article" date="2012" name="MBio">
        <title>Comparative genome analysis of Trichophyton rubrum and related dermatophytes reveals candidate genes involved in infection.</title>
        <authorList>
            <person name="Martinez D.A."/>
            <person name="Oliver B.G."/>
            <person name="Graeser Y."/>
            <person name="Goldberg J.M."/>
            <person name="Li W."/>
            <person name="Martinez-Rossi N.M."/>
            <person name="Monod M."/>
            <person name="Shelest E."/>
            <person name="Barton R.C."/>
            <person name="Birch E."/>
            <person name="Brakhage A.A."/>
            <person name="Chen Z."/>
            <person name="Gurr S.J."/>
            <person name="Heiman D."/>
            <person name="Heitman J."/>
            <person name="Kosti I."/>
            <person name="Rossi A."/>
            <person name="Saif S."/>
            <person name="Samalova M."/>
            <person name="Saunders C.W."/>
            <person name="Shea T."/>
            <person name="Summerbell R.C."/>
            <person name="Xu J."/>
            <person name="Young S."/>
            <person name="Zeng Q."/>
            <person name="Birren B.W."/>
            <person name="Cuomo C.A."/>
            <person name="White T.C."/>
        </authorList>
    </citation>
    <scope>NUCLEOTIDE SEQUENCE [LARGE SCALE GENOMIC DNA]</scope>
    <source>
        <strain evidence="3">ATCC MYA-4605 / CBS 113480</strain>
    </source>
</reference>
<evidence type="ECO:0000256" key="1">
    <source>
        <dbReference type="SAM" id="MobiDB-lite"/>
    </source>
</evidence>
<evidence type="ECO:0000313" key="2">
    <source>
        <dbReference type="EMBL" id="EEQ32837.1"/>
    </source>
</evidence>
<dbReference type="EMBL" id="DS995705">
    <property type="protein sequence ID" value="EEQ32837.1"/>
    <property type="molecule type" value="Genomic_DNA"/>
</dbReference>
<evidence type="ECO:0000313" key="3">
    <source>
        <dbReference type="Proteomes" id="UP000002035"/>
    </source>
</evidence>
<feature type="compositionally biased region" description="Polar residues" evidence="1">
    <location>
        <begin position="17"/>
        <end position="30"/>
    </location>
</feature>
<dbReference type="VEuPathDB" id="FungiDB:MCYG_05656"/>
<dbReference type="AlphaFoldDB" id="C5FSI4"/>